<evidence type="ECO:0000313" key="4">
    <source>
        <dbReference type="Proteomes" id="UP000005954"/>
    </source>
</evidence>
<dbReference type="Proteomes" id="UP000005954">
    <property type="component" value="Unassembled WGS sequence"/>
</dbReference>
<protein>
    <submittedName>
        <fullName evidence="3">Uncharacterized protein</fullName>
    </submittedName>
</protein>
<keyword evidence="1" id="KW-1133">Transmembrane helix</keyword>
<accession>A3SKB2</accession>
<evidence type="ECO:0000256" key="2">
    <source>
        <dbReference type="SAM" id="SignalP"/>
    </source>
</evidence>
<feature type="transmembrane region" description="Helical" evidence="1">
    <location>
        <begin position="45"/>
        <end position="67"/>
    </location>
</feature>
<reference evidence="3 4" key="1">
    <citation type="submission" date="2005-12" db="EMBL/GenBank/DDBJ databases">
        <authorList>
            <person name="Moran M.A."/>
            <person name="Ferriera S."/>
            <person name="Johnson J."/>
            <person name="Kravitz S."/>
            <person name="Halpern A."/>
            <person name="Remington K."/>
            <person name="Beeson K."/>
            <person name="Tran B."/>
            <person name="Rogers Y.-H."/>
            <person name="Friedman R."/>
            <person name="Venter J.C."/>
        </authorList>
    </citation>
    <scope>NUCLEOTIDE SEQUENCE [LARGE SCALE GENOMIC DNA]</scope>
    <source>
        <strain evidence="4">ATCC BAA-591 / DSM 15170 / ISM</strain>
    </source>
</reference>
<evidence type="ECO:0000313" key="3">
    <source>
        <dbReference type="EMBL" id="EAP77793.1"/>
    </source>
</evidence>
<keyword evidence="4" id="KW-1185">Reference proteome</keyword>
<comment type="caution">
    <text evidence="3">The sequence shown here is derived from an EMBL/GenBank/DDBJ whole genome shotgun (WGS) entry which is preliminary data.</text>
</comment>
<name>A3SKB2_ROSNI</name>
<dbReference type="AlphaFoldDB" id="A3SKB2"/>
<feature type="chain" id="PRO_5002659216" evidence="2">
    <location>
        <begin position="30"/>
        <end position="73"/>
    </location>
</feature>
<feature type="signal peptide" evidence="2">
    <location>
        <begin position="1"/>
        <end position="29"/>
    </location>
</feature>
<gene>
    <name evidence="3" type="ORF">ISM_05850</name>
</gene>
<evidence type="ECO:0000256" key="1">
    <source>
        <dbReference type="SAM" id="Phobius"/>
    </source>
</evidence>
<keyword evidence="1" id="KW-0472">Membrane</keyword>
<sequence>MVWRDDMKKFATLAAATAIVAAAAAPVAANEANVTADPFVSSQGVTNISAGAVAAGIAVAVIAIAALDSSDDT</sequence>
<dbReference type="EMBL" id="AALY01000001">
    <property type="protein sequence ID" value="EAP77793.1"/>
    <property type="molecule type" value="Genomic_DNA"/>
</dbReference>
<keyword evidence="2" id="KW-0732">Signal</keyword>
<organism evidence="3 4">
    <name type="scientific">Roseovarius nubinhibens (strain ATCC BAA-591 / DSM 15170 / ISM)</name>
    <dbReference type="NCBI Taxonomy" id="89187"/>
    <lineage>
        <taxon>Bacteria</taxon>
        <taxon>Pseudomonadati</taxon>
        <taxon>Pseudomonadota</taxon>
        <taxon>Alphaproteobacteria</taxon>
        <taxon>Rhodobacterales</taxon>
        <taxon>Roseobacteraceae</taxon>
        <taxon>Roseovarius</taxon>
    </lineage>
</organism>
<proteinExistence type="predicted"/>
<dbReference type="HOGENOM" id="CLU_2702519_0_0_5"/>
<keyword evidence="1" id="KW-0812">Transmembrane</keyword>